<protein>
    <recommendedName>
        <fullName evidence="3">Winged helix-turn-helix domain-containing protein</fullName>
    </recommendedName>
</protein>
<gene>
    <name evidence="1" type="ORF">F960_04145</name>
</gene>
<proteinExistence type="predicted"/>
<organism evidence="1 2">
    <name type="scientific">Acinetobacter gerneri DSM 14967 = CIP 107464 = MTCC 9824</name>
    <dbReference type="NCBI Taxonomy" id="1120926"/>
    <lineage>
        <taxon>Bacteria</taxon>
        <taxon>Pseudomonadati</taxon>
        <taxon>Pseudomonadota</taxon>
        <taxon>Gammaproteobacteria</taxon>
        <taxon>Moraxellales</taxon>
        <taxon>Moraxellaceae</taxon>
        <taxon>Acinetobacter</taxon>
    </lineage>
</organism>
<reference evidence="1 2" key="1">
    <citation type="submission" date="2013-02" db="EMBL/GenBank/DDBJ databases">
        <title>The Genome Sequence of Acinetobacter gerneri CIP 107464.</title>
        <authorList>
            <consortium name="The Broad Institute Genome Sequencing Platform"/>
            <consortium name="The Broad Institute Genome Sequencing Center for Infectious Disease"/>
            <person name="Cerqueira G."/>
            <person name="Feldgarden M."/>
            <person name="Courvalin P."/>
            <person name="Perichon B."/>
            <person name="Grillot-Courvalin C."/>
            <person name="Clermont D."/>
            <person name="Rocha E."/>
            <person name="Yoon E.-J."/>
            <person name="Nemec A."/>
            <person name="Walker B."/>
            <person name="Young S.K."/>
            <person name="Zeng Q."/>
            <person name="Gargeya S."/>
            <person name="Fitzgerald M."/>
            <person name="Haas B."/>
            <person name="Abouelleil A."/>
            <person name="Alvarado L."/>
            <person name="Arachchi H.M."/>
            <person name="Berlin A.M."/>
            <person name="Chapman S.B."/>
            <person name="Dewar J."/>
            <person name="Goldberg J."/>
            <person name="Griggs A."/>
            <person name="Gujja S."/>
            <person name="Hansen M."/>
            <person name="Howarth C."/>
            <person name="Imamovic A."/>
            <person name="Larimer J."/>
            <person name="McCowan C."/>
            <person name="Murphy C."/>
            <person name="Neiman D."/>
            <person name="Pearson M."/>
            <person name="Priest M."/>
            <person name="Roberts A."/>
            <person name="Saif S."/>
            <person name="Shea T."/>
            <person name="Sisk P."/>
            <person name="Sykes S."/>
            <person name="Wortman J."/>
            <person name="Nusbaum C."/>
            <person name="Birren B."/>
        </authorList>
    </citation>
    <scope>NUCLEOTIDE SEQUENCE [LARGE SCALE GENOMIC DNA]</scope>
    <source>
        <strain evidence="1 2">CIP 107464</strain>
    </source>
</reference>
<evidence type="ECO:0000313" key="1">
    <source>
        <dbReference type="EMBL" id="ENV31776.1"/>
    </source>
</evidence>
<comment type="caution">
    <text evidence="1">The sequence shown here is derived from an EMBL/GenBank/DDBJ whole genome shotgun (WGS) entry which is preliminary data.</text>
</comment>
<dbReference type="eggNOG" id="COG3214">
    <property type="taxonomic scope" value="Bacteria"/>
</dbReference>
<dbReference type="PATRIC" id="fig|1120926.3.peg.4031"/>
<dbReference type="Pfam" id="PF06224">
    <property type="entry name" value="AlkZ-like"/>
    <property type="match status" value="1"/>
</dbReference>
<dbReference type="HOGENOM" id="CLU_043035_0_1_6"/>
<dbReference type="PANTHER" id="PTHR30528">
    <property type="entry name" value="CYTOPLASMIC PROTEIN"/>
    <property type="match status" value="1"/>
</dbReference>
<dbReference type="EMBL" id="APPN01000083">
    <property type="protein sequence ID" value="ENV31776.1"/>
    <property type="molecule type" value="Genomic_DNA"/>
</dbReference>
<keyword evidence="2" id="KW-1185">Reference proteome</keyword>
<dbReference type="RefSeq" id="WP_004869970.1">
    <property type="nucleotide sequence ID" value="NZ_ASYY01000032.1"/>
</dbReference>
<dbReference type="PANTHER" id="PTHR30528:SF0">
    <property type="entry name" value="CYTOPLASMIC PROTEIN"/>
    <property type="match status" value="1"/>
</dbReference>
<sequence length="377" mass="44274">MTDYLRRITLKNQGLNQNSLFSAGLTGTQQAIEQLGYVQIDTISVIERAHHHILWNRVPDYQLEHLNTLVAKQQIFEYWFHAAAYLPMRDYRFALPQMHAVRDQEFRYFKNGDTKLMQEIVARMRSDGKLRLRDIDPEHKISKGQWWNSGAGRRSLQQLFMQGEIMICERNGMEKTYDLTENCLPNQINLSIPNLQEYAEYLFETTRRAHGVFTWKQLIHLKTGKKIRDAMQATLNANLDAKNIEVIKLENGQILYVDPELFNEQSTAQPALKLLSPFDNLVIHRERLSHLFDFDYRIECYVPKDKRIFGYFCLPILYKEQIVGLIDCKAHRAQQTLEVVSLHIQNTEIDREQFLLELKNELLNFAKFNACLHVEGL</sequence>
<dbReference type="OrthoDB" id="9787207at2"/>
<dbReference type="GeneID" id="84211407"/>
<evidence type="ECO:0008006" key="3">
    <source>
        <dbReference type="Google" id="ProtNLM"/>
    </source>
</evidence>
<evidence type="ECO:0000313" key="2">
    <source>
        <dbReference type="Proteomes" id="UP000013117"/>
    </source>
</evidence>
<dbReference type="AlphaFoldDB" id="N8Y524"/>
<name>N8Y524_9GAMM</name>
<dbReference type="Proteomes" id="UP000013117">
    <property type="component" value="Unassembled WGS sequence"/>
</dbReference>
<dbReference type="InterPro" id="IPR009351">
    <property type="entry name" value="AlkZ-like"/>
</dbReference>
<accession>N8Y524</accession>